<dbReference type="RefSeq" id="WP_068399512.1">
    <property type="nucleotide sequence ID" value="NZ_CP014504.1"/>
</dbReference>
<organism evidence="4 5">
    <name type="scientific">Pedobacter cryoconitis</name>
    <dbReference type="NCBI Taxonomy" id="188932"/>
    <lineage>
        <taxon>Bacteria</taxon>
        <taxon>Pseudomonadati</taxon>
        <taxon>Bacteroidota</taxon>
        <taxon>Sphingobacteriia</taxon>
        <taxon>Sphingobacteriales</taxon>
        <taxon>Sphingobacteriaceae</taxon>
        <taxon>Pedobacter</taxon>
    </lineage>
</organism>
<dbReference type="GO" id="GO:0016020">
    <property type="term" value="C:membrane"/>
    <property type="evidence" value="ECO:0007669"/>
    <property type="project" value="TreeGrafter"/>
</dbReference>
<dbReference type="EMBL" id="CP014504">
    <property type="protein sequence ID" value="AMP98732.1"/>
    <property type="molecule type" value="Genomic_DNA"/>
</dbReference>
<gene>
    <name evidence="4" type="ORF">AY601_1823</name>
</gene>
<keyword evidence="2" id="KW-0732">Signal</keyword>
<reference evidence="4 5" key="1">
    <citation type="submission" date="2016-03" db="EMBL/GenBank/DDBJ databases">
        <title>Complete genome sequence of Pedobacter cryoconitis PAMC 27485.</title>
        <authorList>
            <person name="Lee J."/>
            <person name="Kim O.-S."/>
        </authorList>
    </citation>
    <scope>NUCLEOTIDE SEQUENCE [LARGE SCALE GENOMIC DNA]</scope>
    <source>
        <strain evidence="4 5">PAMC 27485</strain>
    </source>
</reference>
<protein>
    <recommendedName>
        <fullName evidence="3">AB hydrolase-1 domain-containing protein</fullName>
    </recommendedName>
</protein>
<dbReference type="KEGG" id="pcm:AY601_1823"/>
<name>A0A127VBF9_9SPHI</name>
<dbReference type="Gene3D" id="3.40.50.1820">
    <property type="entry name" value="alpha/beta hydrolase"/>
    <property type="match status" value="1"/>
</dbReference>
<proteinExistence type="predicted"/>
<keyword evidence="5" id="KW-1185">Reference proteome</keyword>
<dbReference type="InterPro" id="IPR029058">
    <property type="entry name" value="AB_hydrolase_fold"/>
</dbReference>
<feature type="domain" description="AB hydrolase-1" evidence="3">
    <location>
        <begin position="39"/>
        <end position="277"/>
    </location>
</feature>
<dbReference type="InterPro" id="IPR000073">
    <property type="entry name" value="AB_hydrolase_1"/>
</dbReference>
<dbReference type="InterPro" id="IPR050266">
    <property type="entry name" value="AB_hydrolase_sf"/>
</dbReference>
<dbReference type="Pfam" id="PF12697">
    <property type="entry name" value="Abhydrolase_6"/>
    <property type="match status" value="1"/>
</dbReference>
<dbReference type="PATRIC" id="fig|188932.3.peg.1903"/>
<dbReference type="GO" id="GO:0016787">
    <property type="term" value="F:hydrolase activity"/>
    <property type="evidence" value="ECO:0007669"/>
    <property type="project" value="UniProtKB-KW"/>
</dbReference>
<dbReference type="PANTHER" id="PTHR43798:SF31">
    <property type="entry name" value="AB HYDROLASE SUPERFAMILY PROTEIN YCLE"/>
    <property type="match status" value="1"/>
</dbReference>
<feature type="chain" id="PRO_5007280334" description="AB hydrolase-1 domain-containing protein" evidence="2">
    <location>
        <begin position="21"/>
        <end position="291"/>
    </location>
</feature>
<evidence type="ECO:0000259" key="3">
    <source>
        <dbReference type="Pfam" id="PF12697"/>
    </source>
</evidence>
<accession>A0A127VBF9</accession>
<dbReference type="PANTHER" id="PTHR43798">
    <property type="entry name" value="MONOACYLGLYCEROL LIPASE"/>
    <property type="match status" value="1"/>
</dbReference>
<dbReference type="SUPFAM" id="SSF53474">
    <property type="entry name" value="alpha/beta-Hydrolases"/>
    <property type="match status" value="1"/>
</dbReference>
<keyword evidence="1" id="KW-0378">Hydrolase</keyword>
<evidence type="ECO:0000256" key="2">
    <source>
        <dbReference type="SAM" id="SignalP"/>
    </source>
</evidence>
<evidence type="ECO:0000256" key="1">
    <source>
        <dbReference type="ARBA" id="ARBA00022801"/>
    </source>
</evidence>
<dbReference type="Proteomes" id="UP000071561">
    <property type="component" value="Chromosome"/>
</dbReference>
<sequence precursor="true">MKKAILVFTLILNVAISAYASVSNEPFKVQVSGKGQPMLFIPGATCSGEEWQSAVAHYNKKFECHVFTLAGYAGVPPMIEGPYLSKFKLALMDYIKTRKLKNVILVGHSIGGFLALNIAAEMKDGLSQVVVIDAMPFYAAAINPAAQRSFKESQAIKLLAQYNEMSDAKLKAYQLNVAKSLCADSTRWETIATWGAQSDRKTMAYTFTEMMSDDIQDKIASINVPVLVLAAFKKSPKYIGFTRSYVSGVFQKQYAKCKTCTIQVSNDARHFIMFDEPLWMLNQMDNFITKL</sequence>
<dbReference type="AlphaFoldDB" id="A0A127VBF9"/>
<evidence type="ECO:0000313" key="4">
    <source>
        <dbReference type="EMBL" id="AMP98732.1"/>
    </source>
</evidence>
<dbReference type="OrthoDB" id="7172093at2"/>
<feature type="signal peptide" evidence="2">
    <location>
        <begin position="1"/>
        <end position="20"/>
    </location>
</feature>
<evidence type="ECO:0000313" key="5">
    <source>
        <dbReference type="Proteomes" id="UP000071561"/>
    </source>
</evidence>